<feature type="non-terminal residue" evidence="1">
    <location>
        <position position="125"/>
    </location>
</feature>
<reference evidence="2" key="1">
    <citation type="journal article" date="2012" name="Proc. Natl. Acad. Sci. U.S.A.">
        <title>Genome sequence of the button mushroom Agaricus bisporus reveals mechanisms governing adaptation to a humic-rich ecological niche.</title>
        <authorList>
            <person name="Morin E."/>
            <person name="Kohler A."/>
            <person name="Baker A.R."/>
            <person name="Foulongne-Oriol M."/>
            <person name="Lombard V."/>
            <person name="Nagy L.G."/>
            <person name="Ohm R.A."/>
            <person name="Patyshakuliyeva A."/>
            <person name="Brun A."/>
            <person name="Aerts A.L."/>
            <person name="Bailey A.M."/>
            <person name="Billette C."/>
            <person name="Coutinho P.M."/>
            <person name="Deakin G."/>
            <person name="Doddapaneni H."/>
            <person name="Floudas D."/>
            <person name="Grimwood J."/>
            <person name="Hilden K."/>
            <person name="Kuees U."/>
            <person name="LaButti K.M."/>
            <person name="Lapidus A."/>
            <person name="Lindquist E.A."/>
            <person name="Lucas S.M."/>
            <person name="Murat C."/>
            <person name="Riley R.W."/>
            <person name="Salamov A.A."/>
            <person name="Schmutz J."/>
            <person name="Subramanian V."/>
            <person name="Woesten H.A.B."/>
            <person name="Xu J."/>
            <person name="Eastwood D.C."/>
            <person name="Foster G.D."/>
            <person name="Sonnenberg A.S."/>
            <person name="Cullen D."/>
            <person name="de Vries R.P."/>
            <person name="Lundell T."/>
            <person name="Hibbett D.S."/>
            <person name="Henrissat B."/>
            <person name="Burton K.S."/>
            <person name="Kerrigan R.W."/>
            <person name="Challen M.P."/>
            <person name="Grigoriev I.V."/>
            <person name="Martin F."/>
        </authorList>
    </citation>
    <scope>NUCLEOTIDE SEQUENCE [LARGE SCALE GENOMIC DNA]</scope>
    <source>
        <strain evidence="2">JB137-S8 / ATCC MYA-4627 / FGSC 10392</strain>
    </source>
</reference>
<dbReference type="EMBL" id="JH971391">
    <property type="protein sequence ID" value="EKM78725.1"/>
    <property type="molecule type" value="Genomic_DNA"/>
</dbReference>
<organism evidence="1 2">
    <name type="scientific">Agaricus bisporus var. burnettii (strain JB137-S8 / ATCC MYA-4627 / FGSC 10392)</name>
    <name type="common">White button mushroom</name>
    <dbReference type="NCBI Taxonomy" id="597362"/>
    <lineage>
        <taxon>Eukaryota</taxon>
        <taxon>Fungi</taxon>
        <taxon>Dikarya</taxon>
        <taxon>Basidiomycota</taxon>
        <taxon>Agaricomycotina</taxon>
        <taxon>Agaricomycetes</taxon>
        <taxon>Agaricomycetidae</taxon>
        <taxon>Agaricales</taxon>
        <taxon>Agaricineae</taxon>
        <taxon>Agaricaceae</taxon>
        <taxon>Agaricus</taxon>
    </lineage>
</organism>
<accession>K5XUG1</accession>
<dbReference type="OMA" id="QWRQIAY"/>
<dbReference type="KEGG" id="abp:AGABI1DRAFT16323"/>
<gene>
    <name evidence="1" type="ORF">AGABI1DRAFT_16323</name>
</gene>
<protein>
    <submittedName>
        <fullName evidence="1">Uncharacterized protein</fullName>
    </submittedName>
</protein>
<proteinExistence type="predicted"/>
<name>K5XUG1_AGABU</name>
<dbReference type="OrthoDB" id="3365698at2759"/>
<keyword evidence="2" id="KW-1185">Reference proteome</keyword>
<dbReference type="GeneID" id="18828692"/>
<dbReference type="RefSeq" id="XP_007330314.1">
    <property type="nucleotide sequence ID" value="XM_007330252.1"/>
</dbReference>
<feature type="non-terminal residue" evidence="1">
    <location>
        <position position="1"/>
    </location>
</feature>
<dbReference type="InParanoid" id="K5XUG1"/>
<evidence type="ECO:0000313" key="1">
    <source>
        <dbReference type="EMBL" id="EKM78725.1"/>
    </source>
</evidence>
<sequence>SPACHKICTNEQLTSEEETEVRRAMDESLNRLKTIESETARLQDRLIVLRHSKKDAEGFIKSHQNLVSPVRRLLPEILQEIFCQSLPAAHNPVLSLEETPLLLGRVCSQWRQIAYSTPALWSSLH</sequence>
<evidence type="ECO:0000313" key="2">
    <source>
        <dbReference type="Proteomes" id="UP000008493"/>
    </source>
</evidence>
<dbReference type="Proteomes" id="UP000008493">
    <property type="component" value="Unassembled WGS sequence"/>
</dbReference>
<dbReference type="HOGENOM" id="CLU_018544_3_2_1"/>
<dbReference type="AlphaFoldDB" id="K5XUG1"/>